<dbReference type="OrthoDB" id="6335573at2"/>
<organism evidence="5 6">
    <name type="scientific">Iodobacter ciconiae</name>
    <dbReference type="NCBI Taxonomy" id="2496266"/>
    <lineage>
        <taxon>Bacteria</taxon>
        <taxon>Pseudomonadati</taxon>
        <taxon>Pseudomonadota</taxon>
        <taxon>Betaproteobacteria</taxon>
        <taxon>Neisseriales</taxon>
        <taxon>Chitinibacteraceae</taxon>
        <taxon>Iodobacter</taxon>
    </lineage>
</organism>
<dbReference type="RefSeq" id="WP_125971719.1">
    <property type="nucleotide sequence ID" value="NZ_CP034433.1"/>
</dbReference>
<feature type="chain" id="PRO_5019581442" evidence="4">
    <location>
        <begin position="21"/>
        <end position="200"/>
    </location>
</feature>
<dbReference type="PROSITE" id="PS51257">
    <property type="entry name" value="PROKAR_LIPOPROTEIN"/>
    <property type="match status" value="1"/>
</dbReference>
<keyword evidence="2" id="KW-0479">Metal-binding</keyword>
<feature type="binding site" evidence="2">
    <location>
        <position position="79"/>
    </location>
    <ligand>
        <name>Cu cation</name>
        <dbReference type="ChEBI" id="CHEBI:23378"/>
    </ligand>
</feature>
<dbReference type="KEGG" id="iod:EJO50_03920"/>
<evidence type="ECO:0000313" key="6">
    <source>
        <dbReference type="Proteomes" id="UP000282438"/>
    </source>
</evidence>
<dbReference type="InterPro" id="IPR003782">
    <property type="entry name" value="SCO1/SenC"/>
</dbReference>
<gene>
    <name evidence="5" type="ORF">EJO50_03920</name>
</gene>
<sequence length="200" mass="21943">MLMKPLLLSILLSISAVSIACEDHAAHKAGSAAAIPHENSLYQIDVPLIDQQGNSFKLADEQAKITIISMFYGDCNLSCPIVMENIKRTVEAVPLTQRKQIRALLISLNPGVDTPKSLAELAKIHQFDPLTYRLAVSDNDSHTRQIAASLGIKYRRAANGEINHNTRFVLMNQQGIIIKTSDTLSITPDPEMLATIKSNI</sequence>
<dbReference type="AlphaFoldDB" id="A0A3S8ZQE6"/>
<keyword evidence="4" id="KW-0732">Signal</keyword>
<feature type="signal peptide" evidence="4">
    <location>
        <begin position="1"/>
        <end position="20"/>
    </location>
</feature>
<evidence type="ECO:0000256" key="3">
    <source>
        <dbReference type="PIRSR" id="PIRSR603782-2"/>
    </source>
</evidence>
<evidence type="ECO:0000256" key="2">
    <source>
        <dbReference type="PIRSR" id="PIRSR603782-1"/>
    </source>
</evidence>
<dbReference type="Gene3D" id="3.40.30.10">
    <property type="entry name" value="Glutaredoxin"/>
    <property type="match status" value="1"/>
</dbReference>
<feature type="binding site" evidence="2">
    <location>
        <position position="164"/>
    </location>
    <ligand>
        <name>Cu cation</name>
        <dbReference type="ChEBI" id="CHEBI:23378"/>
    </ligand>
</feature>
<accession>A0A3S8ZQE6</accession>
<dbReference type="Proteomes" id="UP000282438">
    <property type="component" value="Chromosome"/>
</dbReference>
<name>A0A3S8ZQE6_9NEIS</name>
<feature type="disulfide bond" description="Redox-active" evidence="3">
    <location>
        <begin position="75"/>
        <end position="79"/>
    </location>
</feature>
<evidence type="ECO:0000256" key="4">
    <source>
        <dbReference type="SAM" id="SignalP"/>
    </source>
</evidence>
<dbReference type="EMBL" id="CP034433">
    <property type="protein sequence ID" value="AZN35701.1"/>
    <property type="molecule type" value="Genomic_DNA"/>
</dbReference>
<proteinExistence type="inferred from homology"/>
<dbReference type="GO" id="GO:0046872">
    <property type="term" value="F:metal ion binding"/>
    <property type="evidence" value="ECO:0007669"/>
    <property type="project" value="UniProtKB-KW"/>
</dbReference>
<dbReference type="CDD" id="cd02968">
    <property type="entry name" value="SCO"/>
    <property type="match status" value="1"/>
</dbReference>
<keyword evidence="2" id="KW-0186">Copper</keyword>
<keyword evidence="6" id="KW-1185">Reference proteome</keyword>
<feature type="binding site" evidence="2">
    <location>
        <position position="75"/>
    </location>
    <ligand>
        <name>Cu cation</name>
        <dbReference type="ChEBI" id="CHEBI:23378"/>
    </ligand>
</feature>
<dbReference type="InterPro" id="IPR036249">
    <property type="entry name" value="Thioredoxin-like_sf"/>
</dbReference>
<reference evidence="5 6" key="1">
    <citation type="submission" date="2018-12" db="EMBL/GenBank/DDBJ databases">
        <title>Complete genome sequence of Iodobacter sp. H11R3.</title>
        <authorList>
            <person name="Bae J.-W."/>
        </authorList>
    </citation>
    <scope>NUCLEOTIDE SEQUENCE [LARGE SCALE GENOMIC DNA]</scope>
    <source>
        <strain evidence="5 6">H11R3</strain>
    </source>
</reference>
<evidence type="ECO:0000313" key="5">
    <source>
        <dbReference type="EMBL" id="AZN35701.1"/>
    </source>
</evidence>
<dbReference type="SUPFAM" id="SSF52833">
    <property type="entry name" value="Thioredoxin-like"/>
    <property type="match status" value="1"/>
</dbReference>
<evidence type="ECO:0000256" key="1">
    <source>
        <dbReference type="ARBA" id="ARBA00010996"/>
    </source>
</evidence>
<dbReference type="Pfam" id="PF02630">
    <property type="entry name" value="SCO1-SenC"/>
    <property type="match status" value="1"/>
</dbReference>
<keyword evidence="3" id="KW-1015">Disulfide bond</keyword>
<protein>
    <submittedName>
        <fullName evidence="5">SCO family protein</fullName>
    </submittedName>
</protein>
<comment type="similarity">
    <text evidence="1">Belongs to the SCO1/2 family.</text>
</comment>